<dbReference type="AlphaFoldDB" id="A0A930VTB7"/>
<organism evidence="1 2">
    <name type="scientific">Nocardioides agariphilus</name>
    <dbReference type="NCBI Taxonomy" id="433664"/>
    <lineage>
        <taxon>Bacteria</taxon>
        <taxon>Bacillati</taxon>
        <taxon>Actinomycetota</taxon>
        <taxon>Actinomycetes</taxon>
        <taxon>Propionibacteriales</taxon>
        <taxon>Nocardioidaceae</taxon>
        <taxon>Nocardioides</taxon>
    </lineage>
</organism>
<keyword evidence="2" id="KW-1185">Reference proteome</keyword>
<evidence type="ECO:0000313" key="1">
    <source>
        <dbReference type="EMBL" id="MBF4770302.1"/>
    </source>
</evidence>
<protein>
    <submittedName>
        <fullName evidence="1">Uncharacterized protein</fullName>
    </submittedName>
</protein>
<gene>
    <name evidence="1" type="ORF">ISU10_21215</name>
</gene>
<evidence type="ECO:0000313" key="2">
    <source>
        <dbReference type="Proteomes" id="UP000660668"/>
    </source>
</evidence>
<dbReference type="EMBL" id="JADKPO010000045">
    <property type="protein sequence ID" value="MBF4770302.1"/>
    <property type="molecule type" value="Genomic_DNA"/>
</dbReference>
<sequence>MPLIGHPDADANLGGSRSWGQAVESDLRRPTAFDPDLLRSVRTEAGVYLIIAGRDRETRLTITVRLVGPRAVSLSHHGHVDVWLRYVIEYRPDAAGPRQRDRDNDGPGFERVIIAASAREEQNKQAVRRGLSKKPHALKYALSDGD</sequence>
<comment type="caution">
    <text evidence="1">The sequence shown here is derived from an EMBL/GenBank/DDBJ whole genome shotgun (WGS) entry which is preliminary data.</text>
</comment>
<proteinExistence type="predicted"/>
<name>A0A930VTB7_9ACTN</name>
<dbReference type="RefSeq" id="WP_194698449.1">
    <property type="nucleotide sequence ID" value="NZ_JADKPO010000045.1"/>
</dbReference>
<reference evidence="1" key="1">
    <citation type="submission" date="2020-11" db="EMBL/GenBank/DDBJ databases">
        <title>Nocardioides cynanchi sp. nov., isolated from soil of rhizosphere of Cynanchum wilfordii.</title>
        <authorList>
            <person name="Lee J.-S."/>
            <person name="Suh M.K."/>
            <person name="Kim J.-S."/>
        </authorList>
    </citation>
    <scope>NUCLEOTIDE SEQUENCE</scope>
    <source>
        <strain evidence="1">KCTC 19276</strain>
    </source>
</reference>
<dbReference type="Proteomes" id="UP000660668">
    <property type="component" value="Unassembled WGS sequence"/>
</dbReference>
<accession>A0A930VTB7</accession>